<evidence type="ECO:0000313" key="4">
    <source>
        <dbReference type="Proteomes" id="UP000661077"/>
    </source>
</evidence>
<evidence type="ECO:0000313" key="3">
    <source>
        <dbReference type="EMBL" id="MBM0106576.1"/>
    </source>
</evidence>
<keyword evidence="2" id="KW-0413">Isomerase</keyword>
<dbReference type="Gene3D" id="3.40.50.1860">
    <property type="match status" value="4"/>
</dbReference>
<dbReference type="InterPro" id="IPR033134">
    <property type="entry name" value="Asp/Glu_racemase_AS_2"/>
</dbReference>
<sequence length="485" mass="52829">MSLPVRRERSFGIIGGLSPIADADLLSKLIEATERHVDAGQFEIVFEQRPFTRSDGPSAANTARMLYIFNRIDSFKARGIGTVVLPCFLSHSFMEELKENSPLPIADMIEVLCNHVRTTFPRQRRIGVLTTAALRDSALFERYFRSEEFELLYARPRGGVDLVTEAVYGRDGIKSGSRSGYSIELLRDACADLIAQGAQLLLPGVTELALVANELAQVQVPLLDPHRVYAQHLVADPAAGIERPFKLGVVGGVGPAATVDFLDKVVRNTPAARDQDHLRLLVEQNPQIPDRTEHLVGDGMDPTLALYATCKKLQAGEADLIAIPCNTAHAFVEAIQSELDIPIMNMLTVTVKHIRELFPKLRKVGLLATDGTVSSGVYKRALEDHGLQEVVPSPPLQARVMNAIYGPRGVKAGFTTGPSVADVDAAIEELVAQGVEVIVLGCTELPLLLPEPERVTASGKQVTLVDPTDILARRCVSAAMLWSRR</sequence>
<comment type="similarity">
    <text evidence="1">Belongs to the aspartate/glutamate racemases family.</text>
</comment>
<proteinExistence type="inferred from homology"/>
<evidence type="ECO:0000256" key="1">
    <source>
        <dbReference type="ARBA" id="ARBA00007847"/>
    </source>
</evidence>
<dbReference type="PROSITE" id="PS00924">
    <property type="entry name" value="ASP_GLU_RACEMASE_2"/>
    <property type="match status" value="1"/>
</dbReference>
<dbReference type="PANTHER" id="PTHR21198">
    <property type="entry name" value="GLUTAMATE RACEMASE"/>
    <property type="match status" value="1"/>
</dbReference>
<accession>A0ABS1X002</accession>
<comment type="caution">
    <text evidence="3">The sequence shown here is derived from an EMBL/GenBank/DDBJ whole genome shotgun (WGS) entry which is preliminary data.</text>
</comment>
<keyword evidence="4" id="KW-1185">Reference proteome</keyword>
<dbReference type="Proteomes" id="UP000661077">
    <property type="component" value="Unassembled WGS sequence"/>
</dbReference>
<evidence type="ECO:0000256" key="2">
    <source>
        <dbReference type="ARBA" id="ARBA00023235"/>
    </source>
</evidence>
<dbReference type="SUPFAM" id="SSF53681">
    <property type="entry name" value="Aspartate/glutamate racemase"/>
    <property type="match status" value="4"/>
</dbReference>
<organism evidence="3 4">
    <name type="scientific">Steroidobacter gossypii</name>
    <dbReference type="NCBI Taxonomy" id="2805490"/>
    <lineage>
        <taxon>Bacteria</taxon>
        <taxon>Pseudomonadati</taxon>
        <taxon>Pseudomonadota</taxon>
        <taxon>Gammaproteobacteria</taxon>
        <taxon>Steroidobacterales</taxon>
        <taxon>Steroidobacteraceae</taxon>
        <taxon>Steroidobacter</taxon>
    </lineage>
</organism>
<dbReference type="InterPro" id="IPR004380">
    <property type="entry name" value="Asp_race"/>
</dbReference>
<dbReference type="InterPro" id="IPR015942">
    <property type="entry name" value="Asp/Glu/hydantoin_racemase"/>
</dbReference>
<name>A0ABS1X002_9GAMM</name>
<gene>
    <name evidence="3" type="ORF">JM946_17745</name>
</gene>
<dbReference type="PROSITE" id="PS00923">
    <property type="entry name" value="ASP_GLU_RACEMASE_1"/>
    <property type="match status" value="1"/>
</dbReference>
<dbReference type="InterPro" id="IPR018187">
    <property type="entry name" value="Asp/Glu_racemase_AS_1"/>
</dbReference>
<reference evidence="3 4" key="1">
    <citation type="journal article" date="2021" name="Int. J. Syst. Evol. Microbiol.">
        <title>Steroidobacter gossypii sp. nov., isolated from soil of cotton cropping field.</title>
        <authorList>
            <person name="Huang R."/>
            <person name="Yang S."/>
            <person name="Zhen C."/>
            <person name="Liu W."/>
        </authorList>
    </citation>
    <scope>NUCLEOTIDE SEQUENCE [LARGE SCALE GENOMIC DNA]</scope>
    <source>
        <strain evidence="3 4">S1-65</strain>
    </source>
</reference>
<dbReference type="Pfam" id="PF01177">
    <property type="entry name" value="Asp_Glu_race"/>
    <property type="match status" value="2"/>
</dbReference>
<dbReference type="InterPro" id="IPR001920">
    <property type="entry name" value="Asp/Glu_race"/>
</dbReference>
<dbReference type="NCBIfam" id="TIGR00035">
    <property type="entry name" value="asp_race"/>
    <property type="match status" value="1"/>
</dbReference>
<protein>
    <submittedName>
        <fullName evidence="3">Aspartate/glutamate racemase family protein</fullName>
    </submittedName>
</protein>
<dbReference type="EMBL" id="JAEVLS010000004">
    <property type="protein sequence ID" value="MBM0106576.1"/>
    <property type="molecule type" value="Genomic_DNA"/>
</dbReference>
<dbReference type="RefSeq" id="WP_203168696.1">
    <property type="nucleotide sequence ID" value="NZ_JAEVLS010000004.1"/>
</dbReference>
<dbReference type="PANTHER" id="PTHR21198:SF7">
    <property type="entry name" value="ASPARTATE-GLUTAMATE RACEMASE FAMILY"/>
    <property type="match status" value="1"/>
</dbReference>